<evidence type="ECO:0000313" key="6">
    <source>
        <dbReference type="Proteomes" id="UP001239445"/>
    </source>
</evidence>
<feature type="region of interest" description="Disordered" evidence="2">
    <location>
        <begin position="242"/>
        <end position="298"/>
    </location>
</feature>
<evidence type="ECO:0000259" key="4">
    <source>
        <dbReference type="PROSITE" id="PS51212"/>
    </source>
</evidence>
<feature type="signal peptide" evidence="3">
    <location>
        <begin position="1"/>
        <end position="21"/>
    </location>
</feature>
<sequence length="608" mass="64983">MPSLRTAVVALAAAAIAGVQATEVELPPCLDPFQPFVYSGCFEDTGNPSALVWRTLLDQNNMTVEDCVATCKGNGYRYAGLAYYGVCYCGQTVNGPQVDESQCSFPCSGNSSQTCGADRTLSVYTDPTFLPLDEVDVEDYSPLGCWTDDSSLGRALTYRQNIDGPLTTEKCLQQCRNGGFPFAGTEYAGECWCGIVIGNDTFAAPAEECNMACSGDSSETCGGPGRLNLYVAKELQSLEPCGYVPPEPEPTTTTTATTAETTSATVPPASDSTTSTTTAPTTTASPTTTTTPPAAPTTTTSALCVSTTTVAPAPAPTCEYKCGNWCSEPLPDWKDLTTCKSSFSSCKLQVASCFKKAGFPGSLECFAFADWCSDIERYCLSTRSGWSKTGFCKNKPPKNPSPAPPTNNKPTTTVYTTTCAPTKGATTTTKPATTTTTQCPIPTPTNICKQPSSNQHGYGPGNPIGGIELPIVTCNDLSAEYDKGYPFKRYSEPDSRKCAKYPRNGCVNACADACKDQYEDCIDVYAETCRQSGKSNGGRKRDNYFEHQENKRTFLFGGNLFSFPSSSWGKDDFTKASEKCKAQYQDCLYVNRGTTGGGKCTKFAVGPW</sequence>
<dbReference type="InterPro" id="IPR002889">
    <property type="entry name" value="WSC_carb-bd"/>
</dbReference>
<evidence type="ECO:0000256" key="2">
    <source>
        <dbReference type="SAM" id="MobiDB-lite"/>
    </source>
</evidence>
<keyword evidence="1" id="KW-0677">Repeat</keyword>
<reference evidence="5" key="1">
    <citation type="submission" date="2023-06" db="EMBL/GenBank/DDBJ databases">
        <title>Genome-scale phylogeny and comparative genomics of the fungal order Sordariales.</title>
        <authorList>
            <consortium name="Lawrence Berkeley National Laboratory"/>
            <person name="Hensen N."/>
            <person name="Bonometti L."/>
            <person name="Westerberg I."/>
            <person name="Brannstrom I.O."/>
            <person name="Guillou S."/>
            <person name="Cros-Aarteil S."/>
            <person name="Calhoun S."/>
            <person name="Haridas S."/>
            <person name="Kuo A."/>
            <person name="Mondo S."/>
            <person name="Pangilinan J."/>
            <person name="Riley R."/>
            <person name="Labutti K."/>
            <person name="Andreopoulos B."/>
            <person name="Lipzen A."/>
            <person name="Chen C."/>
            <person name="Yanf M."/>
            <person name="Daum C."/>
            <person name="Ng V."/>
            <person name="Clum A."/>
            <person name="Steindorff A."/>
            <person name="Ohm R."/>
            <person name="Martin F."/>
            <person name="Silar P."/>
            <person name="Natvig D."/>
            <person name="Lalanne C."/>
            <person name="Gautier V."/>
            <person name="Ament-Velasquez S.L."/>
            <person name="Kruys A."/>
            <person name="Hutchinson M.I."/>
            <person name="Powell A.J."/>
            <person name="Barry K."/>
            <person name="Miller A.N."/>
            <person name="Grigoriev I.V."/>
            <person name="Debuchy R."/>
            <person name="Gladieux P."/>
            <person name="Thoren M.H."/>
            <person name="Johannesson H."/>
        </authorList>
    </citation>
    <scope>NUCLEOTIDE SEQUENCE</scope>
    <source>
        <strain evidence="5">PSN4</strain>
    </source>
</reference>
<dbReference type="PANTHER" id="PTHR45964">
    <property type="entry name" value="WSCD FAMILY MEMBER CG9164"/>
    <property type="match status" value="1"/>
</dbReference>
<dbReference type="SMART" id="SM00321">
    <property type="entry name" value="WSC"/>
    <property type="match status" value="2"/>
</dbReference>
<feature type="chain" id="PRO_5042459905" evidence="3">
    <location>
        <begin position="22"/>
        <end position="608"/>
    </location>
</feature>
<dbReference type="Pfam" id="PF01822">
    <property type="entry name" value="WSC"/>
    <property type="match status" value="2"/>
</dbReference>
<dbReference type="PROSITE" id="PS51212">
    <property type="entry name" value="WSC"/>
    <property type="match status" value="2"/>
</dbReference>
<evidence type="ECO:0000313" key="5">
    <source>
        <dbReference type="EMBL" id="KAK1756188.1"/>
    </source>
</evidence>
<dbReference type="PANTHER" id="PTHR45964:SF9">
    <property type="entry name" value="SULFOTRANSFERASE"/>
    <property type="match status" value="1"/>
</dbReference>
<dbReference type="Proteomes" id="UP001239445">
    <property type="component" value="Unassembled WGS sequence"/>
</dbReference>
<keyword evidence="6" id="KW-1185">Reference proteome</keyword>
<comment type="caution">
    <text evidence="5">The sequence shown here is derived from an EMBL/GenBank/DDBJ whole genome shotgun (WGS) entry which is preliminary data.</text>
</comment>
<evidence type="ECO:0000256" key="3">
    <source>
        <dbReference type="SAM" id="SignalP"/>
    </source>
</evidence>
<gene>
    <name evidence="5" type="ORF">QBC47DRAFT_342862</name>
</gene>
<proteinExistence type="predicted"/>
<keyword evidence="3" id="KW-0732">Signal</keyword>
<dbReference type="InterPro" id="IPR051589">
    <property type="entry name" value="Sialate-O-sulfotransferase"/>
</dbReference>
<feature type="domain" description="WSC" evidence="4">
    <location>
        <begin position="139"/>
        <end position="233"/>
    </location>
</feature>
<protein>
    <submittedName>
        <fullName evidence="5">WSC domain-containing protein</fullName>
    </submittedName>
</protein>
<feature type="compositionally biased region" description="Low complexity" evidence="2">
    <location>
        <begin position="250"/>
        <end position="298"/>
    </location>
</feature>
<feature type="domain" description="WSC" evidence="4">
    <location>
        <begin position="35"/>
        <end position="127"/>
    </location>
</feature>
<organism evidence="5 6">
    <name type="scientific">Echria macrotheca</name>
    <dbReference type="NCBI Taxonomy" id="438768"/>
    <lineage>
        <taxon>Eukaryota</taxon>
        <taxon>Fungi</taxon>
        <taxon>Dikarya</taxon>
        <taxon>Ascomycota</taxon>
        <taxon>Pezizomycotina</taxon>
        <taxon>Sordariomycetes</taxon>
        <taxon>Sordariomycetidae</taxon>
        <taxon>Sordariales</taxon>
        <taxon>Schizotheciaceae</taxon>
        <taxon>Echria</taxon>
    </lineage>
</organism>
<evidence type="ECO:0000256" key="1">
    <source>
        <dbReference type="ARBA" id="ARBA00022737"/>
    </source>
</evidence>
<dbReference type="EMBL" id="MU839832">
    <property type="protein sequence ID" value="KAK1756188.1"/>
    <property type="molecule type" value="Genomic_DNA"/>
</dbReference>
<name>A0AAJ0BDA6_9PEZI</name>
<accession>A0AAJ0BDA6</accession>
<dbReference type="AlphaFoldDB" id="A0AAJ0BDA6"/>